<proteinExistence type="predicted"/>
<name>A0A8T2G2C6_ARASU</name>
<dbReference type="Proteomes" id="UP000694251">
    <property type="component" value="Chromosome 2"/>
</dbReference>
<reference evidence="1 2" key="1">
    <citation type="submission" date="2020-12" db="EMBL/GenBank/DDBJ databases">
        <title>Concerted genomic and epigenomic changes stabilize Arabidopsis allopolyploids.</title>
        <authorList>
            <person name="Chen Z."/>
        </authorList>
    </citation>
    <scope>NUCLEOTIDE SEQUENCE [LARGE SCALE GENOMIC DNA]</scope>
    <source>
        <strain evidence="1">As9502</strain>
        <tissue evidence="1">Leaf</tissue>
    </source>
</reference>
<keyword evidence="2" id="KW-1185">Reference proteome</keyword>
<protein>
    <submittedName>
        <fullName evidence="1">Uncharacterized protein</fullName>
    </submittedName>
</protein>
<evidence type="ECO:0000313" key="2">
    <source>
        <dbReference type="Proteomes" id="UP000694251"/>
    </source>
</evidence>
<sequence>MKTKLKEENRFSVESLWRLREPHTWQAMIGRNL</sequence>
<organism evidence="1 2">
    <name type="scientific">Arabidopsis suecica</name>
    <name type="common">Swedish thale-cress</name>
    <name type="synonym">Cardaminopsis suecica</name>
    <dbReference type="NCBI Taxonomy" id="45249"/>
    <lineage>
        <taxon>Eukaryota</taxon>
        <taxon>Viridiplantae</taxon>
        <taxon>Streptophyta</taxon>
        <taxon>Embryophyta</taxon>
        <taxon>Tracheophyta</taxon>
        <taxon>Spermatophyta</taxon>
        <taxon>Magnoliopsida</taxon>
        <taxon>eudicotyledons</taxon>
        <taxon>Gunneridae</taxon>
        <taxon>Pentapetalae</taxon>
        <taxon>rosids</taxon>
        <taxon>malvids</taxon>
        <taxon>Brassicales</taxon>
        <taxon>Brassicaceae</taxon>
        <taxon>Camelineae</taxon>
        <taxon>Arabidopsis</taxon>
    </lineage>
</organism>
<evidence type="ECO:0000313" key="1">
    <source>
        <dbReference type="EMBL" id="KAG7642149.1"/>
    </source>
</evidence>
<dbReference type="AlphaFoldDB" id="A0A8T2G2C6"/>
<accession>A0A8T2G2C6</accession>
<dbReference type="EMBL" id="JAEFBJ010000002">
    <property type="protein sequence ID" value="KAG7642149.1"/>
    <property type="molecule type" value="Genomic_DNA"/>
</dbReference>
<comment type="caution">
    <text evidence="1">The sequence shown here is derived from an EMBL/GenBank/DDBJ whole genome shotgun (WGS) entry which is preliminary data.</text>
</comment>
<gene>
    <name evidence="1" type="ORF">ISN44_As02g020990</name>
</gene>